<evidence type="ECO:0000256" key="2">
    <source>
        <dbReference type="SAM" id="MobiDB-lite"/>
    </source>
</evidence>
<evidence type="ECO:0000259" key="3">
    <source>
        <dbReference type="PROSITE" id="PS50238"/>
    </source>
</evidence>
<feature type="compositionally biased region" description="Basic and acidic residues" evidence="2">
    <location>
        <begin position="329"/>
        <end position="340"/>
    </location>
</feature>
<comment type="caution">
    <text evidence="4">The sequence shown here is derived from an EMBL/GenBank/DDBJ whole genome shotgun (WGS) entry which is preliminary data.</text>
</comment>
<reference evidence="4 5" key="1">
    <citation type="submission" date="2024-09" db="EMBL/GenBank/DDBJ databases">
        <title>Rethinking Asexuality: The Enigmatic Case of Functional Sexual Genes in Lepraria (Stereocaulaceae).</title>
        <authorList>
            <person name="Doellman M."/>
            <person name="Sun Y."/>
            <person name="Barcenas-Pena A."/>
            <person name="Lumbsch H.T."/>
            <person name="Grewe F."/>
        </authorList>
    </citation>
    <scope>NUCLEOTIDE SEQUENCE [LARGE SCALE GENOMIC DNA]</scope>
    <source>
        <strain evidence="4 5">Grewe 0041</strain>
    </source>
</reference>
<evidence type="ECO:0000313" key="5">
    <source>
        <dbReference type="Proteomes" id="UP001590951"/>
    </source>
</evidence>
<sequence>MDPFSILSIVQGSVDLAAKCVTVAKHLNDFATKHQQAELFVLSLVDECQTLRLTWGQIETWARRQNDAQVYIDDQIIERLGASLETGTMVISALEHELLQLGPPSSTGGFRWRNRIVWNEQAYRDHKDRVRGQIGAMTLLLEVISLTTANEREALLIKESHVLKAADESAWTIVNSQVPTSIRDTDSIMSIESTDLVYRKLDFEDDLFTARVYKRNFRNIKIRQLFREQAKAKSKLAIVTTPTDDPYDFTTGDNPNMEEFSPSEQRQHLLLDSINDELKIKMSLKTELEALASKPAKQTKKQTEKVGLELVKSMRKLLELNAELEDEFERGMRPTTRSEDLNSAIVQGSSPKTTSSDEEVEDIEVETIKREAGISAGRDASSSDAETSSSKSPGPAVPTEMHGADALRQTLESLTDIAPSKSRHKQMEEYGEAVIACEQEDQLKEAGLEEVESKTGGGGGKGTRLLVPGRSSGGLREGGGAHLFTNIKSNTTKAADGLGKAGKGIFGKIARSGSSNAKEEEPERYVICVINLPLIEQTRRTRIAQRLEDSKDKTEFWIPALPWRCIDYLNFQGCEKDGLYRVPSSDKEIRHWQKRFDQEGDINLFDEPDLYDINIIGSLFKLWLRGLPSEILPKDAQDRISTACQGKREVPQLLKDELSSLPPWNYYLLFAITCHLSLLTAYSDKNKMTYSSLCICFQPALRIDAVCFSFLVQDWRNCWQGCWNEKEALDDEYQMLENRLPTNGSGPNSVGDSASSIAVDDRSLASSASSHKPSIAGCGNQGRPPHLTLSKASEERLVTPTREAQNDSRNGYIESPTRLPGLAPMMPLSPFSLTGNV</sequence>
<dbReference type="PANTHER" id="PTHR23176:SF125">
    <property type="entry name" value="GTPASE ACTIVATOR (BEM2), PUTATIVE (AFU_ORTHOLOGUE AFUA_7G04450)-RELATED"/>
    <property type="match status" value="1"/>
</dbReference>
<feature type="region of interest" description="Disordered" evidence="2">
    <location>
        <begin position="767"/>
        <end position="837"/>
    </location>
</feature>
<feature type="region of interest" description="Disordered" evidence="2">
    <location>
        <begin position="447"/>
        <end position="480"/>
    </location>
</feature>
<dbReference type="EMBL" id="JBHFEH010000005">
    <property type="protein sequence ID" value="KAL2057494.1"/>
    <property type="molecule type" value="Genomic_DNA"/>
</dbReference>
<dbReference type="PANTHER" id="PTHR23176">
    <property type="entry name" value="RHO/RAC/CDC GTPASE-ACTIVATING PROTEIN"/>
    <property type="match status" value="1"/>
</dbReference>
<feature type="compositionally biased region" description="Low complexity" evidence="2">
    <location>
        <begin position="382"/>
        <end position="392"/>
    </location>
</feature>
<dbReference type="InterPro" id="IPR008936">
    <property type="entry name" value="Rho_GTPase_activation_prot"/>
</dbReference>
<organism evidence="4 5">
    <name type="scientific">Lepraria finkii</name>
    <dbReference type="NCBI Taxonomy" id="1340010"/>
    <lineage>
        <taxon>Eukaryota</taxon>
        <taxon>Fungi</taxon>
        <taxon>Dikarya</taxon>
        <taxon>Ascomycota</taxon>
        <taxon>Pezizomycotina</taxon>
        <taxon>Lecanoromycetes</taxon>
        <taxon>OSLEUM clade</taxon>
        <taxon>Lecanoromycetidae</taxon>
        <taxon>Lecanorales</taxon>
        <taxon>Lecanorineae</taxon>
        <taxon>Stereocaulaceae</taxon>
        <taxon>Lepraria</taxon>
    </lineage>
</organism>
<feature type="compositionally biased region" description="Low complexity" evidence="2">
    <location>
        <begin position="767"/>
        <end position="776"/>
    </location>
</feature>
<feature type="compositionally biased region" description="Acidic residues" evidence="2">
    <location>
        <begin position="356"/>
        <end position="365"/>
    </location>
</feature>
<evidence type="ECO:0000256" key="1">
    <source>
        <dbReference type="ARBA" id="ARBA00022468"/>
    </source>
</evidence>
<proteinExistence type="predicted"/>
<evidence type="ECO:0000313" key="4">
    <source>
        <dbReference type="EMBL" id="KAL2057494.1"/>
    </source>
</evidence>
<dbReference type="InterPro" id="IPR000198">
    <property type="entry name" value="RhoGAP_dom"/>
</dbReference>
<feature type="domain" description="Rho-GAP" evidence="3">
    <location>
        <begin position="545"/>
        <end position="736"/>
    </location>
</feature>
<feature type="compositionally biased region" description="Gly residues" evidence="2">
    <location>
        <begin position="471"/>
        <end position="480"/>
    </location>
</feature>
<keyword evidence="1" id="KW-0343">GTPase activation</keyword>
<feature type="region of interest" description="Disordered" evidence="2">
    <location>
        <begin position="329"/>
        <end position="400"/>
    </location>
</feature>
<dbReference type="SUPFAM" id="SSF48350">
    <property type="entry name" value="GTPase activation domain, GAP"/>
    <property type="match status" value="1"/>
</dbReference>
<feature type="compositionally biased region" description="Polar residues" evidence="2">
    <location>
        <begin position="344"/>
        <end position="353"/>
    </location>
</feature>
<dbReference type="PROSITE" id="PS50238">
    <property type="entry name" value="RHOGAP"/>
    <property type="match status" value="1"/>
</dbReference>
<protein>
    <recommendedName>
        <fullName evidence="3">Rho-GAP domain-containing protein</fullName>
    </recommendedName>
</protein>
<dbReference type="Gene3D" id="1.10.555.10">
    <property type="entry name" value="Rho GTPase activation protein"/>
    <property type="match status" value="1"/>
</dbReference>
<dbReference type="SMART" id="SM00324">
    <property type="entry name" value="RhoGAP"/>
    <property type="match status" value="1"/>
</dbReference>
<name>A0ABR4BI45_9LECA</name>
<dbReference type="Proteomes" id="UP001590951">
    <property type="component" value="Unassembled WGS sequence"/>
</dbReference>
<dbReference type="InterPro" id="IPR050729">
    <property type="entry name" value="Rho-GAP"/>
</dbReference>
<dbReference type="CDD" id="cd00159">
    <property type="entry name" value="RhoGAP"/>
    <property type="match status" value="1"/>
</dbReference>
<gene>
    <name evidence="4" type="ORF">ABVK25_002547</name>
</gene>
<accession>A0ABR4BI45</accession>
<keyword evidence="5" id="KW-1185">Reference proteome</keyword>
<dbReference type="Pfam" id="PF00620">
    <property type="entry name" value="RhoGAP"/>
    <property type="match status" value="1"/>
</dbReference>